<gene>
    <name evidence="5" type="ORF">M3A82_000655</name>
</gene>
<keyword evidence="3 4" id="KW-0413">Isomerase</keyword>
<evidence type="ECO:0000256" key="2">
    <source>
        <dbReference type="ARBA" id="ARBA00023152"/>
    </source>
</evidence>
<dbReference type="EMBL" id="JALXKZ020000001">
    <property type="protein sequence ID" value="MCV7627859.1"/>
    <property type="molecule type" value="Genomic_DNA"/>
</dbReference>
<dbReference type="GO" id="GO:0006094">
    <property type="term" value="P:gluconeogenesis"/>
    <property type="evidence" value="ECO:0007669"/>
    <property type="project" value="UniProtKB-KW"/>
</dbReference>
<accession>A0AAP3AEW6</accession>
<proteinExistence type="inferred from homology"/>
<comment type="similarity">
    <text evidence="4">Belongs to the GPI family.</text>
</comment>
<dbReference type="InterPro" id="IPR046348">
    <property type="entry name" value="SIS_dom_sf"/>
</dbReference>
<comment type="pathway">
    <text evidence="4">Carbohydrate degradation; glycolysis; D-glyceraldehyde 3-phosphate and glycerone phosphate from D-glucose: step 2/4.</text>
</comment>
<evidence type="ECO:0000256" key="4">
    <source>
        <dbReference type="RuleBase" id="RU000612"/>
    </source>
</evidence>
<dbReference type="Gene3D" id="3.40.50.10490">
    <property type="entry name" value="Glucose-6-phosphate isomerase like protein, domain 1"/>
    <property type="match status" value="2"/>
</dbReference>
<dbReference type="Proteomes" id="UP001205867">
    <property type="component" value="Unassembled WGS sequence"/>
</dbReference>
<dbReference type="GO" id="GO:0051156">
    <property type="term" value="P:glucose 6-phosphate metabolic process"/>
    <property type="evidence" value="ECO:0007669"/>
    <property type="project" value="TreeGrafter"/>
</dbReference>
<dbReference type="GO" id="GO:0005829">
    <property type="term" value="C:cytosol"/>
    <property type="evidence" value="ECO:0007669"/>
    <property type="project" value="TreeGrafter"/>
</dbReference>
<dbReference type="GO" id="GO:0097367">
    <property type="term" value="F:carbohydrate derivative binding"/>
    <property type="evidence" value="ECO:0007669"/>
    <property type="project" value="InterPro"/>
</dbReference>
<dbReference type="GO" id="GO:0006096">
    <property type="term" value="P:glycolytic process"/>
    <property type="evidence" value="ECO:0007669"/>
    <property type="project" value="UniProtKB-KW"/>
</dbReference>
<keyword evidence="1 4" id="KW-0312">Gluconeogenesis</keyword>
<dbReference type="EC" id="5.3.1.9" evidence="4"/>
<dbReference type="Pfam" id="PF00342">
    <property type="entry name" value="PGI"/>
    <property type="match status" value="1"/>
</dbReference>
<reference evidence="5" key="1">
    <citation type="submission" date="2023-06" db="EMBL/GenBank/DDBJ databases">
        <title>lsaBGC provides a comprehensive framework for evolutionary analysis of biosynthetic gene clusters within focal taxa.</title>
        <authorList>
            <person name="Salamzade R."/>
            <person name="Sandstrom S."/>
            <person name="Kalan L.R."/>
        </authorList>
    </citation>
    <scope>NUCLEOTIDE SEQUENCE</scope>
    <source>
        <strain evidence="5">P3-SID899</strain>
    </source>
</reference>
<dbReference type="PANTHER" id="PTHR11469:SF1">
    <property type="entry name" value="GLUCOSE-6-PHOSPHATE ISOMERASE"/>
    <property type="match status" value="1"/>
</dbReference>
<dbReference type="AlphaFoldDB" id="A0AAP3AEW6"/>
<dbReference type="SUPFAM" id="SSF53697">
    <property type="entry name" value="SIS domain"/>
    <property type="match status" value="1"/>
</dbReference>
<dbReference type="PRINTS" id="PR00662">
    <property type="entry name" value="G6PISOMERASE"/>
</dbReference>
<protein>
    <recommendedName>
        <fullName evidence="4">Glucose-6-phosphate isomerase</fullName>
        <ecNumber evidence="4">5.3.1.9</ecNumber>
    </recommendedName>
</protein>
<evidence type="ECO:0000256" key="1">
    <source>
        <dbReference type="ARBA" id="ARBA00022432"/>
    </source>
</evidence>
<dbReference type="GO" id="GO:0004347">
    <property type="term" value="F:glucose-6-phosphate isomerase activity"/>
    <property type="evidence" value="ECO:0007669"/>
    <property type="project" value="UniProtKB-EC"/>
</dbReference>
<evidence type="ECO:0000256" key="3">
    <source>
        <dbReference type="ARBA" id="ARBA00023235"/>
    </source>
</evidence>
<dbReference type="GO" id="GO:0048029">
    <property type="term" value="F:monosaccharide binding"/>
    <property type="evidence" value="ECO:0007669"/>
    <property type="project" value="TreeGrafter"/>
</dbReference>
<dbReference type="InterPro" id="IPR001672">
    <property type="entry name" value="G6P_Isomerase"/>
</dbReference>
<evidence type="ECO:0000313" key="6">
    <source>
        <dbReference type="Proteomes" id="UP001205867"/>
    </source>
</evidence>
<sequence length="533" mass="55210">MSTLGLTATGAALEAIDRHLPALLQDRVASRLGAQDADLWGALARDEAAKRLGWIDLFEDSRALVPHIAQLTRELRAEGVDRVVLAGMGGSSLAPEVIAATAGVELEVLDSTDPLQVSRALERDLERTVLVVSSKSGSTVETDSQRRVVEAAFRDAGIDPRTRLVAVTDPGSPLHAACESAGWRAVFTADPTVGGRFSALTAFGLVPTGLAGVDVAALLDDAEAVLDLLIADDEDNPGLQLGAALGGTQPLRDKLVFADHGSGIAGLPAWIEQLIAESTGKDGTGLLPVVVAPGDPETAWDAPDLLQVQLVGEDDVAAPGHGVQVAGSLGAQLLLWEVATAVAGRLLGINPFDQPDVEAAKAAARTLLDSPAAERTADGEVEGVEVSGPASVTSAPDLAGVLRATAALVPEDGYLAVHAYLSRHDDAEVEVLRADLADLVGRPVTFGWGPRFLHSTGQFHKGGPAVGVFLQITGDAGLDLEVPGRPFSLGRLITAQAAGDARVLGDLGRPVVTLHLRRRDAGIEALRSAVRGR</sequence>
<dbReference type="PROSITE" id="PS51463">
    <property type="entry name" value="P_GLUCOSE_ISOMERASE_3"/>
    <property type="match status" value="1"/>
</dbReference>
<keyword evidence="2 4" id="KW-0324">Glycolysis</keyword>
<organism evidence="5 6">
    <name type="scientific">Micrococcus luteus</name>
    <name type="common">Micrococcus lysodeikticus</name>
    <dbReference type="NCBI Taxonomy" id="1270"/>
    <lineage>
        <taxon>Bacteria</taxon>
        <taxon>Bacillati</taxon>
        <taxon>Actinomycetota</taxon>
        <taxon>Actinomycetes</taxon>
        <taxon>Micrococcales</taxon>
        <taxon>Micrococcaceae</taxon>
        <taxon>Micrococcus</taxon>
    </lineage>
</organism>
<evidence type="ECO:0000313" key="5">
    <source>
        <dbReference type="EMBL" id="MCV7627859.1"/>
    </source>
</evidence>
<dbReference type="PANTHER" id="PTHR11469">
    <property type="entry name" value="GLUCOSE-6-PHOSPHATE ISOMERASE"/>
    <property type="match status" value="1"/>
</dbReference>
<comment type="caution">
    <text evidence="5">The sequence shown here is derived from an EMBL/GenBank/DDBJ whole genome shotgun (WGS) entry which is preliminary data.</text>
</comment>
<comment type="catalytic activity">
    <reaction evidence="4">
        <text>alpha-D-glucose 6-phosphate = beta-D-fructose 6-phosphate</text>
        <dbReference type="Rhea" id="RHEA:11816"/>
        <dbReference type="ChEBI" id="CHEBI:57634"/>
        <dbReference type="ChEBI" id="CHEBI:58225"/>
        <dbReference type="EC" id="5.3.1.9"/>
    </reaction>
</comment>
<name>A0AAP3AEW6_MICLU</name>